<gene>
    <name evidence="5" type="ORF">D0869_16206</name>
</gene>
<dbReference type="InterPro" id="IPR051825">
    <property type="entry name" value="SRCIN1"/>
</dbReference>
<evidence type="ECO:0000313" key="5">
    <source>
        <dbReference type="EMBL" id="RMX70877.1"/>
    </source>
</evidence>
<dbReference type="PANTHER" id="PTHR22741">
    <property type="entry name" value="P140CAP/SNIP-RELATED"/>
    <property type="match status" value="1"/>
</dbReference>
<feature type="compositionally biased region" description="Basic and acidic residues" evidence="3">
    <location>
        <begin position="727"/>
        <end position="750"/>
    </location>
</feature>
<dbReference type="EMBL" id="QWIJ01003285">
    <property type="protein sequence ID" value="RMX70877.1"/>
    <property type="molecule type" value="Genomic_DNA"/>
</dbReference>
<protein>
    <recommendedName>
        <fullName evidence="4">Actin interacting protein 3 C-terminal domain-containing protein</fullName>
    </recommendedName>
</protein>
<dbReference type="Pfam" id="PF03915">
    <property type="entry name" value="AIP3"/>
    <property type="match status" value="1"/>
</dbReference>
<feature type="compositionally biased region" description="Basic and acidic residues" evidence="3">
    <location>
        <begin position="235"/>
        <end position="257"/>
    </location>
</feature>
<feature type="region of interest" description="Disordered" evidence="3">
    <location>
        <begin position="1"/>
        <end position="139"/>
    </location>
</feature>
<dbReference type="PANTHER" id="PTHR22741:SF10">
    <property type="entry name" value="COILED-COIL DOMAIN-CONTAINING PROTEIN CG32809"/>
    <property type="match status" value="1"/>
</dbReference>
<feature type="compositionally biased region" description="Pro residues" evidence="3">
    <location>
        <begin position="107"/>
        <end position="118"/>
    </location>
</feature>
<dbReference type="Proteomes" id="UP000281245">
    <property type="component" value="Unassembled WGS sequence"/>
</dbReference>
<reference evidence="5 6" key="1">
    <citation type="journal article" date="2018" name="BMC Genomics">
        <title>Genomic evidence for intraspecific hybridization in a clonal and extremely halotolerant yeast.</title>
        <authorList>
            <person name="Gostincar C."/>
            <person name="Stajich J.E."/>
            <person name="Zupancic J."/>
            <person name="Zalar P."/>
            <person name="Gunde-Cimerman N."/>
        </authorList>
    </citation>
    <scope>NUCLEOTIDE SEQUENCE [LARGE SCALE GENOMIC DNA]</scope>
    <source>
        <strain evidence="5 6">EXF-6656</strain>
    </source>
</reference>
<evidence type="ECO:0000256" key="1">
    <source>
        <dbReference type="ARBA" id="ARBA00023054"/>
    </source>
</evidence>
<feature type="coiled-coil region" evidence="2">
    <location>
        <begin position="507"/>
        <end position="534"/>
    </location>
</feature>
<feature type="region of interest" description="Disordered" evidence="3">
    <location>
        <begin position="154"/>
        <end position="258"/>
    </location>
</feature>
<name>A0A3M6VX99_HORWE</name>
<feature type="domain" description="Actin interacting protein 3 C-terminal" evidence="4">
    <location>
        <begin position="289"/>
        <end position="728"/>
    </location>
</feature>
<feature type="compositionally biased region" description="Basic and acidic residues" evidence="3">
    <location>
        <begin position="209"/>
        <end position="226"/>
    </location>
</feature>
<organism evidence="5 6">
    <name type="scientific">Hortaea werneckii</name>
    <name type="common">Black yeast</name>
    <name type="synonym">Cladosporium werneckii</name>
    <dbReference type="NCBI Taxonomy" id="91943"/>
    <lineage>
        <taxon>Eukaryota</taxon>
        <taxon>Fungi</taxon>
        <taxon>Dikarya</taxon>
        <taxon>Ascomycota</taxon>
        <taxon>Pezizomycotina</taxon>
        <taxon>Dothideomycetes</taxon>
        <taxon>Dothideomycetidae</taxon>
        <taxon>Mycosphaerellales</taxon>
        <taxon>Teratosphaeriaceae</taxon>
        <taxon>Hortaea</taxon>
    </lineage>
</organism>
<dbReference type="InterPro" id="IPR005613">
    <property type="entry name" value="AIP3_C"/>
</dbReference>
<sequence>LTQQLAEVPNRQTSGRSFAERAAGGDLGGPDLPPRTTSAPTGRASPRRQQNLSPSRSMHDTPSRETFQSEARMSASSNVSQNTPVIAPYPESETMPGNRGYEAEQPSPSPEPPRPPPKQNDALAALSRGGDLERRASRRFSAYQIQKHLGSTMNGIAAIPPAQHSPIPNRGRDNEARSVSEEPSSQAEQLALPPKPAEQEQLDSPTAKTPEDKLGEYPFPRDEQEKPSATLNGPIEDHFASGEGQVEPKADKEDLPTRKVSRQAIYHTPPSSQYGPESSPQQGKELTLFLQYKSKIKKFVLPDGGNVSIPRLQLAFIEKFAWNTQNNGVDLPEIYIQDPVSGVRHELEDLNDIKERSVLVLNIEALDEVKRHIDDGIGGIRRIVEGIKSGLEDQQSALQLVSNQQQETARELAGMSVPSSGTPGPRSVSGTAKNVQIKDPDGQLHEVQSLRRDIAVVRQTYNSFVSDINASMATIKTKAAGVKKVAADSQVPEMDTDSGRSYVNKGKKQLSEDSEKIVNRVDDLQDLVEDLRKDVVTRGVRPLPRQLEGVSKDISLATSELKKMQEYLKREKPVWTKIWEKELQVVCDDRDLLTMQEELATDLEDDLEKAAATFALVEQATKQQNIKNDEQQGNRIPSRTMLNPLAMDRGADPHKAKDSVLGEVRALEPNHENRLEAIERAEKARRRELETRKVGEFQRELGNFVDEGKLKKTGGHEEVERVRLVREERARKEFSERQRERLRMKAEKDAAAAQAPPEPEPPAEQNGDQPAP</sequence>
<dbReference type="GO" id="GO:0005737">
    <property type="term" value="C:cytoplasm"/>
    <property type="evidence" value="ECO:0007669"/>
    <property type="project" value="TreeGrafter"/>
</dbReference>
<accession>A0A3M6VX99</accession>
<feature type="compositionally biased region" description="Polar residues" evidence="3">
    <location>
        <begin position="64"/>
        <end position="84"/>
    </location>
</feature>
<feature type="compositionally biased region" description="Polar residues" evidence="3">
    <location>
        <begin position="1"/>
        <end position="16"/>
    </location>
</feature>
<comment type="caution">
    <text evidence="5">The sequence shown here is derived from an EMBL/GenBank/DDBJ whole genome shotgun (WGS) entry which is preliminary data.</text>
</comment>
<evidence type="ECO:0000313" key="6">
    <source>
        <dbReference type="Proteomes" id="UP000281245"/>
    </source>
</evidence>
<feature type="non-terminal residue" evidence="5">
    <location>
        <position position="1"/>
    </location>
</feature>
<evidence type="ECO:0000256" key="2">
    <source>
        <dbReference type="SAM" id="Coils"/>
    </source>
</evidence>
<feature type="compositionally biased region" description="Basic and acidic residues" evidence="3">
    <location>
        <begin position="170"/>
        <end position="180"/>
    </location>
</feature>
<dbReference type="OrthoDB" id="783096at2759"/>
<dbReference type="GO" id="GO:0051286">
    <property type="term" value="C:cell tip"/>
    <property type="evidence" value="ECO:0007669"/>
    <property type="project" value="TreeGrafter"/>
</dbReference>
<proteinExistence type="predicted"/>
<dbReference type="Gene3D" id="1.20.58.1540">
    <property type="entry name" value="Actin interacting protein 3, C-terminal domain"/>
    <property type="match status" value="1"/>
</dbReference>
<dbReference type="GO" id="GO:0005519">
    <property type="term" value="F:cytoskeletal regulatory protein binding"/>
    <property type="evidence" value="ECO:0007669"/>
    <property type="project" value="InterPro"/>
</dbReference>
<keyword evidence="1 2" id="KW-0175">Coiled coil</keyword>
<evidence type="ECO:0000256" key="3">
    <source>
        <dbReference type="SAM" id="MobiDB-lite"/>
    </source>
</evidence>
<dbReference type="SMART" id="SM00806">
    <property type="entry name" value="AIP3"/>
    <property type="match status" value="1"/>
</dbReference>
<dbReference type="InterPro" id="IPR022782">
    <property type="entry name" value="AIP3-like_C"/>
</dbReference>
<feature type="compositionally biased region" description="Polar residues" evidence="3">
    <location>
        <begin position="47"/>
        <end position="56"/>
    </location>
</feature>
<dbReference type="AlphaFoldDB" id="A0A3M6VX99"/>
<feature type="region of interest" description="Disordered" evidence="3">
    <location>
        <begin position="727"/>
        <end position="772"/>
    </location>
</feature>
<evidence type="ECO:0000259" key="4">
    <source>
        <dbReference type="SMART" id="SM00806"/>
    </source>
</evidence>
<dbReference type="GO" id="GO:0030010">
    <property type="term" value="P:establishment of cell polarity"/>
    <property type="evidence" value="ECO:0007669"/>
    <property type="project" value="TreeGrafter"/>
</dbReference>
<feature type="non-terminal residue" evidence="5">
    <location>
        <position position="772"/>
    </location>
</feature>